<dbReference type="SMART" id="SM01340">
    <property type="entry name" value="DNA_mis_repair"/>
    <property type="match status" value="1"/>
</dbReference>
<dbReference type="InterPro" id="IPR002099">
    <property type="entry name" value="MutL/Mlh/PMS"/>
</dbReference>
<dbReference type="GO" id="GO:0140664">
    <property type="term" value="F:ATP-dependent DNA damage sensor activity"/>
    <property type="evidence" value="ECO:0007669"/>
    <property type="project" value="InterPro"/>
</dbReference>
<proteinExistence type="inferred from homology"/>
<evidence type="ECO:0000313" key="8">
    <source>
        <dbReference type="Proteomes" id="UP000426444"/>
    </source>
</evidence>
<dbReference type="FunFam" id="3.30.565.10:FF:000003">
    <property type="entry name" value="DNA mismatch repair endonuclease MutL"/>
    <property type="match status" value="1"/>
</dbReference>
<keyword evidence="2 4" id="KW-0227">DNA damage</keyword>
<dbReference type="PANTHER" id="PTHR10073">
    <property type="entry name" value="DNA MISMATCH REPAIR PROTEIN MLH, PMS, MUTL"/>
    <property type="match status" value="1"/>
</dbReference>
<dbReference type="GO" id="GO:0006298">
    <property type="term" value="P:mismatch repair"/>
    <property type="evidence" value="ECO:0007669"/>
    <property type="project" value="UniProtKB-UniRule"/>
</dbReference>
<accession>A0A6I6DGG5</accession>
<dbReference type="NCBIfam" id="TIGR00585">
    <property type="entry name" value="mutl"/>
    <property type="match status" value="1"/>
</dbReference>
<dbReference type="InterPro" id="IPR014790">
    <property type="entry name" value="MutL_C"/>
</dbReference>
<comment type="function">
    <text evidence="4">This protein is involved in the repair of mismatches in DNA. It is required for dam-dependent methyl-directed DNA mismatch repair. May act as a 'molecular matchmaker', a protein that promotes the formation of a stable complex between two or more DNA-binding proteins in an ATP-dependent manner without itself being part of a final effector complex.</text>
</comment>
<dbReference type="Gene3D" id="3.30.230.10">
    <property type="match status" value="1"/>
</dbReference>
<dbReference type="InterPro" id="IPR020667">
    <property type="entry name" value="DNA_mismatch_repair_MutL"/>
</dbReference>
<dbReference type="Pfam" id="PF13589">
    <property type="entry name" value="HATPase_c_3"/>
    <property type="match status" value="1"/>
</dbReference>
<dbReference type="GO" id="GO:0032300">
    <property type="term" value="C:mismatch repair complex"/>
    <property type="evidence" value="ECO:0007669"/>
    <property type="project" value="InterPro"/>
</dbReference>
<dbReference type="InterPro" id="IPR042121">
    <property type="entry name" value="MutL_C_regsub"/>
</dbReference>
<dbReference type="CDD" id="cd16926">
    <property type="entry name" value="HATPase_MutL-MLH-PMS-like"/>
    <property type="match status" value="1"/>
</dbReference>
<organism evidence="7 8">
    <name type="scientific">Candidatus Syntrophocurvum alkaliphilum</name>
    <dbReference type="NCBI Taxonomy" id="2293317"/>
    <lineage>
        <taxon>Bacteria</taxon>
        <taxon>Bacillati</taxon>
        <taxon>Bacillota</taxon>
        <taxon>Clostridia</taxon>
        <taxon>Eubacteriales</taxon>
        <taxon>Syntrophomonadaceae</taxon>
        <taxon>Candidatus Syntrophocurvum</taxon>
    </lineage>
</organism>
<dbReference type="OrthoDB" id="9763467at2"/>
<evidence type="ECO:0000256" key="4">
    <source>
        <dbReference type="HAMAP-Rule" id="MF_00149"/>
    </source>
</evidence>
<dbReference type="KEGG" id="salq:SYNTR_0840"/>
<gene>
    <name evidence="4" type="primary">mutL</name>
    <name evidence="7" type="ORF">SYNTR_0840</name>
</gene>
<name>A0A6I6DGG5_9FIRM</name>
<dbReference type="RefSeq" id="WP_156203333.1">
    <property type="nucleotide sequence ID" value="NZ_CP046457.1"/>
</dbReference>
<sequence>MSIHLLKDDVINKIAAGEVIEKPASVVKELVENSIDANAKNIDITIINGGLDEIIIEDDGVGMTKEQLPLAFTRHATSKITNESDLFKIYTMGFRGEALPSIASVSRVEIQSKKAGHNGAKAIIEAGEITEIVNYPCPEGTRIVVKDLFYNTPARRKFLKTPVAENNAINEIVTKLALSRKDLSITLKSNKKLYFKTPGNDNLGDTILSIFGTDFLIGLIPLEYKGENYNLKGFISKPRNVRSSRKNQLFFVNNRCIKSPMLYKAVEEAYKGLLVSREFPLVFLFLEIKPEEIDVNVHPQKTEIRFNDERTIFRLINEVIKDTILSQQISSIGHEKNNENVFKDKKVNNFKPTRIEETIEVQKLPYSQSQNVTTNNYVNETSNDKYNNEKIITTQNESVQNDFKIVGQLYDTYIIVEKENTIWFIDQHAAHERIIYTNYFKEDITSEQYAIPLVIELPIESIDCIFNNKETFDKLGIQIDYFGDNSCVIRSGPSFIKGDEYSTINEIIDILNEEDQKDIADKTKILMSCKKAIKANQRLSNSEIQKIVQDLLQCNDFLTCPHGRPTIFNLSKLDLERKFKR</sequence>
<dbReference type="EMBL" id="CP046457">
    <property type="protein sequence ID" value="QGT99433.1"/>
    <property type="molecule type" value="Genomic_DNA"/>
</dbReference>
<dbReference type="CDD" id="cd00782">
    <property type="entry name" value="MutL_Trans"/>
    <property type="match status" value="1"/>
</dbReference>
<evidence type="ECO:0000259" key="5">
    <source>
        <dbReference type="SMART" id="SM00853"/>
    </source>
</evidence>
<evidence type="ECO:0000313" key="7">
    <source>
        <dbReference type="EMBL" id="QGT99433.1"/>
    </source>
</evidence>
<dbReference type="InterPro" id="IPR037198">
    <property type="entry name" value="MutL_C_sf"/>
</dbReference>
<dbReference type="GO" id="GO:0016887">
    <property type="term" value="F:ATP hydrolysis activity"/>
    <property type="evidence" value="ECO:0007669"/>
    <property type="project" value="InterPro"/>
</dbReference>
<dbReference type="AlphaFoldDB" id="A0A6I6DGG5"/>
<dbReference type="PROSITE" id="PS00058">
    <property type="entry name" value="DNA_MISMATCH_REPAIR_1"/>
    <property type="match status" value="1"/>
</dbReference>
<dbReference type="SUPFAM" id="SSF55874">
    <property type="entry name" value="ATPase domain of HSP90 chaperone/DNA topoisomerase II/histidine kinase"/>
    <property type="match status" value="1"/>
</dbReference>
<dbReference type="InterPro" id="IPR014762">
    <property type="entry name" value="DNA_mismatch_repair_CS"/>
</dbReference>
<dbReference type="Proteomes" id="UP000426444">
    <property type="component" value="Chromosome"/>
</dbReference>
<evidence type="ECO:0000256" key="3">
    <source>
        <dbReference type="ARBA" id="ARBA00023204"/>
    </source>
</evidence>
<feature type="domain" description="DNA mismatch repair protein S5" evidence="6">
    <location>
        <begin position="207"/>
        <end position="325"/>
    </location>
</feature>
<keyword evidence="8" id="KW-1185">Reference proteome</keyword>
<dbReference type="Gene3D" id="3.30.1370.100">
    <property type="entry name" value="MutL, C-terminal domain, regulatory subdomain"/>
    <property type="match status" value="1"/>
</dbReference>
<dbReference type="Pfam" id="PF01119">
    <property type="entry name" value="DNA_mis_repair"/>
    <property type="match status" value="1"/>
</dbReference>
<dbReference type="InterPro" id="IPR042120">
    <property type="entry name" value="MutL_C_dimsub"/>
</dbReference>
<dbReference type="InterPro" id="IPR013507">
    <property type="entry name" value="DNA_mismatch_S5_2-like"/>
</dbReference>
<dbReference type="Gene3D" id="3.30.565.10">
    <property type="entry name" value="Histidine kinase-like ATPase, C-terminal domain"/>
    <property type="match status" value="1"/>
</dbReference>
<evidence type="ECO:0000256" key="2">
    <source>
        <dbReference type="ARBA" id="ARBA00022763"/>
    </source>
</evidence>
<dbReference type="InterPro" id="IPR014721">
    <property type="entry name" value="Ribsml_uS5_D2-typ_fold_subgr"/>
</dbReference>
<keyword evidence="3 4" id="KW-0234">DNA repair</keyword>
<feature type="domain" description="MutL C-terminal dimerisation" evidence="5">
    <location>
        <begin position="405"/>
        <end position="539"/>
    </location>
</feature>
<dbReference type="PANTHER" id="PTHR10073:SF12">
    <property type="entry name" value="DNA MISMATCH REPAIR PROTEIN MLH1"/>
    <property type="match status" value="1"/>
</dbReference>
<dbReference type="InterPro" id="IPR020568">
    <property type="entry name" value="Ribosomal_Su5_D2-typ_SF"/>
</dbReference>
<dbReference type="InterPro" id="IPR038973">
    <property type="entry name" value="MutL/Mlh/Pms-like"/>
</dbReference>
<dbReference type="Gene3D" id="3.30.1540.20">
    <property type="entry name" value="MutL, C-terminal domain, dimerisation subdomain"/>
    <property type="match status" value="1"/>
</dbReference>
<dbReference type="SUPFAM" id="SSF118116">
    <property type="entry name" value="DNA mismatch repair protein MutL"/>
    <property type="match status" value="1"/>
</dbReference>
<comment type="similarity">
    <text evidence="1 4">Belongs to the DNA mismatch repair MutL/HexB family.</text>
</comment>
<reference evidence="8" key="1">
    <citation type="journal article" date="2019" name="Microbiology">
        <title>Complete Genome Sequence of an Uncultured Bacterium of the Candidate Phylum Bipolaricaulota.</title>
        <authorList>
            <person name="Kadnikov V.V."/>
            <person name="Mardanov A.V."/>
            <person name="Beletsky A.V."/>
            <person name="Frank Y.A."/>
            <person name="Karnachuk O.V."/>
            <person name="Ravin N.V."/>
        </authorList>
    </citation>
    <scope>NUCLEOTIDE SEQUENCE [LARGE SCALE GENOMIC DNA]</scope>
</reference>
<dbReference type="GO" id="GO:0030983">
    <property type="term" value="F:mismatched DNA binding"/>
    <property type="evidence" value="ECO:0007669"/>
    <property type="project" value="InterPro"/>
</dbReference>
<evidence type="ECO:0000259" key="6">
    <source>
        <dbReference type="SMART" id="SM01340"/>
    </source>
</evidence>
<dbReference type="HAMAP" id="MF_00149">
    <property type="entry name" value="DNA_mis_repair"/>
    <property type="match status" value="1"/>
</dbReference>
<dbReference type="SMART" id="SM00853">
    <property type="entry name" value="MutL_C"/>
    <property type="match status" value="1"/>
</dbReference>
<evidence type="ECO:0000256" key="1">
    <source>
        <dbReference type="ARBA" id="ARBA00006082"/>
    </source>
</evidence>
<dbReference type="GO" id="GO:0005524">
    <property type="term" value="F:ATP binding"/>
    <property type="evidence" value="ECO:0007669"/>
    <property type="project" value="InterPro"/>
</dbReference>
<dbReference type="Pfam" id="PF08676">
    <property type="entry name" value="MutL_C"/>
    <property type="match status" value="1"/>
</dbReference>
<dbReference type="SUPFAM" id="SSF54211">
    <property type="entry name" value="Ribosomal protein S5 domain 2-like"/>
    <property type="match status" value="1"/>
</dbReference>
<dbReference type="InterPro" id="IPR036890">
    <property type="entry name" value="HATPase_C_sf"/>
</dbReference>
<protein>
    <recommendedName>
        <fullName evidence="4">DNA mismatch repair protein MutL</fullName>
    </recommendedName>
</protein>